<dbReference type="Gene3D" id="3.40.630.30">
    <property type="match status" value="1"/>
</dbReference>
<dbReference type="InterPro" id="IPR017255">
    <property type="entry name" value="AcTrfase_GNAT_prd"/>
</dbReference>
<keyword evidence="3" id="KW-1185">Reference proteome</keyword>
<dbReference type="AlphaFoldDB" id="A0A124IE12"/>
<dbReference type="PIRSF" id="PIRSF037663">
    <property type="entry name" value="Acetyltransf_GNAT_prd"/>
    <property type="match status" value="1"/>
</dbReference>
<dbReference type="InterPro" id="IPR016181">
    <property type="entry name" value="Acyl_CoA_acyltransferase"/>
</dbReference>
<protein>
    <submittedName>
        <fullName evidence="2">Acetyltransferase</fullName>
    </submittedName>
</protein>
<gene>
    <name evidence="2" type="ORF">AQJ91_34045</name>
</gene>
<dbReference type="Proteomes" id="UP000053260">
    <property type="component" value="Unassembled WGS sequence"/>
</dbReference>
<sequence>MSEIEFRDMRIRSPHADDQARVLRVLDHWWGEFEGSAGSVQRALLLPRLFFQHFTTSSFIAERDATMTGFLIGFLSQSTPEESYIHFVGVAPEEQGSGLGRFLYERFFEYSRAHGRSVVRAITSAGNSGSYAFHTRMGFTAEPGPAEFEGRPVQPDYDGPGLDRVSFVRRI</sequence>
<feature type="domain" description="N-acetyltransferase" evidence="1">
    <location>
        <begin position="9"/>
        <end position="163"/>
    </location>
</feature>
<accession>A0A124IE12</accession>
<dbReference type="STRING" id="909626.AQJ91_34045"/>
<evidence type="ECO:0000313" key="2">
    <source>
        <dbReference type="EMBL" id="KUO16835.1"/>
    </source>
</evidence>
<evidence type="ECO:0000259" key="1">
    <source>
        <dbReference type="PROSITE" id="PS51186"/>
    </source>
</evidence>
<dbReference type="PANTHER" id="PTHR43072">
    <property type="entry name" value="N-ACETYLTRANSFERASE"/>
    <property type="match status" value="1"/>
</dbReference>
<dbReference type="SUPFAM" id="SSF55729">
    <property type="entry name" value="Acyl-CoA N-acyltransferases (Nat)"/>
    <property type="match status" value="1"/>
</dbReference>
<comment type="caution">
    <text evidence="2">The sequence shown here is derived from an EMBL/GenBank/DDBJ whole genome shotgun (WGS) entry which is preliminary data.</text>
</comment>
<keyword evidence="2" id="KW-0808">Transferase</keyword>
<organism evidence="2 3">
    <name type="scientific">Streptomyces dysideae</name>
    <dbReference type="NCBI Taxonomy" id="909626"/>
    <lineage>
        <taxon>Bacteria</taxon>
        <taxon>Bacillati</taxon>
        <taxon>Actinomycetota</taxon>
        <taxon>Actinomycetes</taxon>
        <taxon>Kitasatosporales</taxon>
        <taxon>Streptomycetaceae</taxon>
        <taxon>Streptomyces</taxon>
    </lineage>
</organism>
<dbReference type="Pfam" id="PF00583">
    <property type="entry name" value="Acetyltransf_1"/>
    <property type="match status" value="1"/>
</dbReference>
<name>A0A124IE12_9ACTN</name>
<evidence type="ECO:0000313" key="3">
    <source>
        <dbReference type="Proteomes" id="UP000053260"/>
    </source>
</evidence>
<dbReference type="InterPro" id="IPR000182">
    <property type="entry name" value="GNAT_dom"/>
</dbReference>
<proteinExistence type="predicted"/>
<dbReference type="EMBL" id="LMXB01000083">
    <property type="protein sequence ID" value="KUO16835.1"/>
    <property type="molecule type" value="Genomic_DNA"/>
</dbReference>
<dbReference type="GO" id="GO:0016747">
    <property type="term" value="F:acyltransferase activity, transferring groups other than amino-acyl groups"/>
    <property type="evidence" value="ECO:0007669"/>
    <property type="project" value="InterPro"/>
</dbReference>
<dbReference type="PANTHER" id="PTHR43072:SF36">
    <property type="entry name" value="RIBOSOMAL-PROTEIN-ALANINE ACETYLTRANSFERASE"/>
    <property type="match status" value="1"/>
</dbReference>
<dbReference type="CDD" id="cd04301">
    <property type="entry name" value="NAT_SF"/>
    <property type="match status" value="1"/>
</dbReference>
<dbReference type="PROSITE" id="PS51186">
    <property type="entry name" value="GNAT"/>
    <property type="match status" value="1"/>
</dbReference>
<reference evidence="2 3" key="1">
    <citation type="submission" date="2015-10" db="EMBL/GenBank/DDBJ databases">
        <title>Draft genome sequence of Streptomyces sp. RV15, isolated from a marine sponge.</title>
        <authorList>
            <person name="Ruckert C."/>
            <person name="Abdelmohsen U.R."/>
            <person name="Winkler A."/>
            <person name="Hentschel U."/>
            <person name="Kalinowski J."/>
            <person name="Kampfer P."/>
            <person name="Glaeser S."/>
        </authorList>
    </citation>
    <scope>NUCLEOTIDE SEQUENCE [LARGE SCALE GENOMIC DNA]</scope>
    <source>
        <strain evidence="2 3">RV15</strain>
    </source>
</reference>